<evidence type="ECO:0000313" key="1">
    <source>
        <dbReference type="EMBL" id="MCY1008666.1"/>
    </source>
</evidence>
<dbReference type="Proteomes" id="UP001150924">
    <property type="component" value="Unassembled WGS sequence"/>
</dbReference>
<sequence>MHDGRRGREAGRVTLQFSGSDVRAVEHLDGDRTIRAAIVGEEQ</sequence>
<gene>
    <name evidence="1" type="ORF">OV079_24505</name>
</gene>
<comment type="caution">
    <text evidence="1">The sequence shown here is derived from an EMBL/GenBank/DDBJ whole genome shotgun (WGS) entry which is preliminary data.</text>
</comment>
<organism evidence="1 2">
    <name type="scientific">Nannocystis pusilla</name>
    <dbReference type="NCBI Taxonomy" id="889268"/>
    <lineage>
        <taxon>Bacteria</taxon>
        <taxon>Pseudomonadati</taxon>
        <taxon>Myxococcota</taxon>
        <taxon>Polyangia</taxon>
        <taxon>Nannocystales</taxon>
        <taxon>Nannocystaceae</taxon>
        <taxon>Nannocystis</taxon>
    </lineage>
</organism>
<dbReference type="AlphaFoldDB" id="A0A9X3IYN1"/>
<evidence type="ECO:0000313" key="2">
    <source>
        <dbReference type="Proteomes" id="UP001150924"/>
    </source>
</evidence>
<accession>A0A9X3IYN1</accession>
<name>A0A9X3IYN1_9BACT</name>
<protein>
    <submittedName>
        <fullName evidence="1">Uncharacterized protein</fullName>
    </submittedName>
</protein>
<reference evidence="1" key="1">
    <citation type="submission" date="2022-11" db="EMBL/GenBank/DDBJ databases">
        <title>Minimal conservation of predation-associated metabolite biosynthetic gene clusters underscores biosynthetic potential of Myxococcota including descriptions for ten novel species: Archangium lansinium sp. nov., Myxococcus landrumus sp. nov., Nannocystis bai.</title>
        <authorList>
            <person name="Ahearne A."/>
            <person name="Stevens C."/>
            <person name="Phillips K."/>
        </authorList>
    </citation>
    <scope>NUCLEOTIDE SEQUENCE</scope>
    <source>
        <strain evidence="1">Na p29</strain>
    </source>
</reference>
<proteinExistence type="predicted"/>
<keyword evidence="2" id="KW-1185">Reference proteome</keyword>
<dbReference type="EMBL" id="JAPNKE010000002">
    <property type="protein sequence ID" value="MCY1008666.1"/>
    <property type="molecule type" value="Genomic_DNA"/>
</dbReference>